<dbReference type="AlphaFoldDB" id="A0A2V1DS65"/>
<protein>
    <submittedName>
        <fullName evidence="1">Uncharacterized protein</fullName>
    </submittedName>
</protein>
<organism evidence="1 2">
    <name type="scientific">Periconia macrospinosa</name>
    <dbReference type="NCBI Taxonomy" id="97972"/>
    <lineage>
        <taxon>Eukaryota</taxon>
        <taxon>Fungi</taxon>
        <taxon>Dikarya</taxon>
        <taxon>Ascomycota</taxon>
        <taxon>Pezizomycotina</taxon>
        <taxon>Dothideomycetes</taxon>
        <taxon>Pleosporomycetidae</taxon>
        <taxon>Pleosporales</taxon>
        <taxon>Massarineae</taxon>
        <taxon>Periconiaceae</taxon>
        <taxon>Periconia</taxon>
    </lineage>
</organism>
<gene>
    <name evidence="1" type="ORF">DM02DRAFT_613874</name>
</gene>
<proteinExistence type="predicted"/>
<dbReference type="STRING" id="97972.A0A2V1DS65"/>
<dbReference type="EMBL" id="KZ805362">
    <property type="protein sequence ID" value="PVI01128.1"/>
    <property type="molecule type" value="Genomic_DNA"/>
</dbReference>
<dbReference type="Proteomes" id="UP000244855">
    <property type="component" value="Unassembled WGS sequence"/>
</dbReference>
<keyword evidence="2" id="KW-1185">Reference proteome</keyword>
<dbReference type="OrthoDB" id="3598281at2759"/>
<evidence type="ECO:0000313" key="1">
    <source>
        <dbReference type="EMBL" id="PVI01128.1"/>
    </source>
</evidence>
<name>A0A2V1DS65_9PLEO</name>
<accession>A0A2V1DS65</accession>
<evidence type="ECO:0000313" key="2">
    <source>
        <dbReference type="Proteomes" id="UP000244855"/>
    </source>
</evidence>
<reference evidence="1 2" key="1">
    <citation type="journal article" date="2018" name="Sci. Rep.">
        <title>Comparative genomics provides insights into the lifestyle and reveals functional heterogeneity of dark septate endophytic fungi.</title>
        <authorList>
            <person name="Knapp D.G."/>
            <person name="Nemeth J.B."/>
            <person name="Barry K."/>
            <person name="Hainaut M."/>
            <person name="Henrissat B."/>
            <person name="Johnson J."/>
            <person name="Kuo A."/>
            <person name="Lim J.H.P."/>
            <person name="Lipzen A."/>
            <person name="Nolan M."/>
            <person name="Ohm R.A."/>
            <person name="Tamas L."/>
            <person name="Grigoriev I.V."/>
            <person name="Spatafora J.W."/>
            <person name="Nagy L.G."/>
            <person name="Kovacs G.M."/>
        </authorList>
    </citation>
    <scope>NUCLEOTIDE SEQUENCE [LARGE SCALE GENOMIC DNA]</scope>
    <source>
        <strain evidence="1 2">DSE2036</strain>
    </source>
</reference>
<sequence length="133" mass="14729">MGKGNTPLILSGWESIDRTEAQKKFDLALSTFRASFKERLEHTPTILTSMPFNPAIIAWAREILRSHECSTGLSQLISEIDTPGASHQICSWPFVKKLTVHLKSVILSKGLIIDEVTCRNASTLASLMALLYS</sequence>